<proteinExistence type="predicted"/>
<organism evidence="1 2">
    <name type="scientific">Melia azedarach</name>
    <name type="common">Chinaberry tree</name>
    <dbReference type="NCBI Taxonomy" id="155640"/>
    <lineage>
        <taxon>Eukaryota</taxon>
        <taxon>Viridiplantae</taxon>
        <taxon>Streptophyta</taxon>
        <taxon>Embryophyta</taxon>
        <taxon>Tracheophyta</taxon>
        <taxon>Spermatophyta</taxon>
        <taxon>Magnoliopsida</taxon>
        <taxon>eudicotyledons</taxon>
        <taxon>Gunneridae</taxon>
        <taxon>Pentapetalae</taxon>
        <taxon>rosids</taxon>
        <taxon>malvids</taxon>
        <taxon>Sapindales</taxon>
        <taxon>Meliaceae</taxon>
        <taxon>Melia</taxon>
    </lineage>
</organism>
<accession>A0ACC1YSN7</accession>
<comment type="caution">
    <text evidence="1">The sequence shown here is derived from an EMBL/GenBank/DDBJ whole genome shotgun (WGS) entry which is preliminary data.</text>
</comment>
<sequence>MEEPAEVVELEDINALYAQIRKDPKFLENIERIPFVDTPLHAAARTGNTELVIEITKIKPSFARKLIPYGFSPTHIALQKGQTQTVPELIDIDPELVCAKGRKGITPLHYASEKGDISHLPRFLSVCPTSLEDVTTKARLLCI</sequence>
<dbReference type="EMBL" id="CM051395">
    <property type="protein sequence ID" value="KAJ4726466.1"/>
    <property type="molecule type" value="Genomic_DNA"/>
</dbReference>
<keyword evidence="2" id="KW-1185">Reference proteome</keyword>
<dbReference type="Proteomes" id="UP001164539">
    <property type="component" value="Chromosome 2"/>
</dbReference>
<protein>
    <submittedName>
        <fullName evidence="1">Ankyrin repeat family protein</fullName>
    </submittedName>
</protein>
<gene>
    <name evidence="1" type="ORF">OWV82_005167</name>
</gene>
<name>A0ACC1YSN7_MELAZ</name>
<reference evidence="1 2" key="1">
    <citation type="journal article" date="2023" name="Science">
        <title>Complex scaffold remodeling in plant triterpene biosynthesis.</title>
        <authorList>
            <person name="De La Pena R."/>
            <person name="Hodgson H."/>
            <person name="Liu J.C."/>
            <person name="Stephenson M.J."/>
            <person name="Martin A.C."/>
            <person name="Owen C."/>
            <person name="Harkess A."/>
            <person name="Leebens-Mack J."/>
            <person name="Jimenez L.E."/>
            <person name="Osbourn A."/>
            <person name="Sattely E.S."/>
        </authorList>
    </citation>
    <scope>NUCLEOTIDE SEQUENCE [LARGE SCALE GENOMIC DNA]</scope>
    <source>
        <strain evidence="2">cv. JPN11</strain>
        <tissue evidence="1">Leaf</tissue>
    </source>
</reference>
<evidence type="ECO:0000313" key="2">
    <source>
        <dbReference type="Proteomes" id="UP001164539"/>
    </source>
</evidence>
<evidence type="ECO:0000313" key="1">
    <source>
        <dbReference type="EMBL" id="KAJ4726466.1"/>
    </source>
</evidence>